<accession>L7JXJ3</accession>
<dbReference type="SUPFAM" id="SSF52374">
    <property type="entry name" value="Nucleotidylyl transferase"/>
    <property type="match status" value="1"/>
</dbReference>
<dbReference type="InterPro" id="IPR001412">
    <property type="entry name" value="aa-tRNA-synth_I_CS"/>
</dbReference>
<dbReference type="GO" id="GO:0005524">
    <property type="term" value="F:ATP binding"/>
    <property type="evidence" value="ECO:0007669"/>
    <property type="project" value="UniProtKB-KW"/>
</dbReference>
<keyword evidence="3 6" id="KW-0067">ATP-binding</keyword>
<keyword evidence="4 6" id="KW-0030">Aminoacyl-tRNA synthetase</keyword>
<dbReference type="PANTHER" id="PTHR11956">
    <property type="entry name" value="ARGINYL-TRNA SYNTHETASE"/>
    <property type="match status" value="1"/>
</dbReference>
<evidence type="ECO:0000256" key="4">
    <source>
        <dbReference type="ARBA" id="ARBA00023146"/>
    </source>
</evidence>
<dbReference type="GO" id="GO:0005737">
    <property type="term" value="C:cytoplasm"/>
    <property type="evidence" value="ECO:0007669"/>
    <property type="project" value="InterPro"/>
</dbReference>
<dbReference type="InterPro" id="IPR036695">
    <property type="entry name" value="Arg-tRNA-synth_N_sf"/>
</dbReference>
<evidence type="ECO:0000259" key="7">
    <source>
        <dbReference type="Pfam" id="PF00750"/>
    </source>
</evidence>
<gene>
    <name evidence="8" type="ORF">THOM_1294</name>
</gene>
<evidence type="ECO:0000313" key="8">
    <source>
        <dbReference type="EMBL" id="ELQ75766.1"/>
    </source>
</evidence>
<dbReference type="Pfam" id="PF00750">
    <property type="entry name" value="tRNA-synt_1d"/>
    <property type="match status" value="1"/>
</dbReference>
<organism evidence="8 9">
    <name type="scientific">Trachipleistophora hominis</name>
    <name type="common">Microsporidian parasite</name>
    <dbReference type="NCBI Taxonomy" id="72359"/>
    <lineage>
        <taxon>Eukaryota</taxon>
        <taxon>Fungi</taxon>
        <taxon>Fungi incertae sedis</taxon>
        <taxon>Microsporidia</taxon>
        <taxon>Pleistophoridae</taxon>
        <taxon>Trachipleistophora</taxon>
    </lineage>
</organism>
<proteinExistence type="inferred from homology"/>
<dbReference type="PRINTS" id="PR01038">
    <property type="entry name" value="TRNASYNTHARG"/>
</dbReference>
<dbReference type="Gene3D" id="3.40.50.620">
    <property type="entry name" value="HUPs"/>
    <property type="match status" value="1"/>
</dbReference>
<dbReference type="InterPro" id="IPR035684">
    <property type="entry name" value="ArgRS_core"/>
</dbReference>
<dbReference type="HOGENOM" id="CLU_1318216_0_0_1"/>
<dbReference type="Proteomes" id="UP000011185">
    <property type="component" value="Unassembled WGS sequence"/>
</dbReference>
<dbReference type="PANTHER" id="PTHR11956:SF5">
    <property type="entry name" value="ARGININE--TRNA LIGASE, CYTOPLASMIC"/>
    <property type="match status" value="1"/>
</dbReference>
<feature type="non-terminal residue" evidence="8">
    <location>
        <position position="1"/>
    </location>
</feature>
<dbReference type="Gene3D" id="3.30.1360.70">
    <property type="entry name" value="Arginyl tRNA synthetase N-terminal domain"/>
    <property type="match status" value="1"/>
</dbReference>
<dbReference type="VEuPathDB" id="MicrosporidiaDB:THOM_1294"/>
<evidence type="ECO:0000256" key="2">
    <source>
        <dbReference type="ARBA" id="ARBA00022741"/>
    </source>
</evidence>
<dbReference type="InterPro" id="IPR001278">
    <property type="entry name" value="Arg-tRNA-ligase"/>
</dbReference>
<evidence type="ECO:0000256" key="6">
    <source>
        <dbReference type="RuleBase" id="RU363038"/>
    </source>
</evidence>
<dbReference type="EMBL" id="JH993928">
    <property type="protein sequence ID" value="ELQ75766.1"/>
    <property type="molecule type" value="Genomic_DNA"/>
</dbReference>
<dbReference type="GO" id="GO:0004814">
    <property type="term" value="F:arginine-tRNA ligase activity"/>
    <property type="evidence" value="ECO:0007669"/>
    <property type="project" value="InterPro"/>
</dbReference>
<dbReference type="PROSITE" id="PS00178">
    <property type="entry name" value="AA_TRNA_LIGASE_I"/>
    <property type="match status" value="1"/>
</dbReference>
<comment type="similarity">
    <text evidence="6">Belongs to the class-I aminoacyl-tRNA synthetase family.</text>
</comment>
<evidence type="ECO:0000256" key="1">
    <source>
        <dbReference type="ARBA" id="ARBA00022598"/>
    </source>
</evidence>
<reference evidence="8 9" key="1">
    <citation type="journal article" date="2012" name="PLoS Pathog.">
        <title>The genome of the obligate intracellular parasite Trachipleistophora hominis: new insights into microsporidian genome dynamics and reductive evolution.</title>
        <authorList>
            <person name="Heinz E."/>
            <person name="Williams T.A."/>
            <person name="Nakjang S."/>
            <person name="Noel C.J."/>
            <person name="Swan D.C."/>
            <person name="Goldberg A.V."/>
            <person name="Harris S.R."/>
            <person name="Weinmaier T."/>
            <person name="Markert S."/>
            <person name="Becher D."/>
            <person name="Bernhardt J."/>
            <person name="Dagan T."/>
            <person name="Hacker C."/>
            <person name="Lucocq J.M."/>
            <person name="Schweder T."/>
            <person name="Rattei T."/>
            <person name="Hall N."/>
            <person name="Hirt R.P."/>
            <person name="Embley T.M."/>
        </authorList>
    </citation>
    <scope>NUCLEOTIDE SEQUENCE [LARGE SCALE GENOMIC DNA]</scope>
</reference>
<dbReference type="InterPro" id="IPR014729">
    <property type="entry name" value="Rossmann-like_a/b/a_fold"/>
</dbReference>
<dbReference type="GO" id="GO:0006420">
    <property type="term" value="P:arginyl-tRNA aminoacylation"/>
    <property type="evidence" value="ECO:0007669"/>
    <property type="project" value="InterPro"/>
</dbReference>
<keyword evidence="9" id="KW-1185">Reference proteome</keyword>
<dbReference type="InParanoid" id="L7JXJ3"/>
<keyword evidence="2 6" id="KW-0547">Nucleotide-binding</keyword>
<evidence type="ECO:0000256" key="3">
    <source>
        <dbReference type="ARBA" id="ARBA00022840"/>
    </source>
</evidence>
<dbReference type="AlphaFoldDB" id="L7JXJ3"/>
<protein>
    <recommendedName>
        <fullName evidence="5">Arginyl-tRNA synthetase</fullName>
    </recommendedName>
</protein>
<evidence type="ECO:0000256" key="5">
    <source>
        <dbReference type="ARBA" id="ARBA00033033"/>
    </source>
</evidence>
<name>L7JXJ3_TRAHO</name>
<evidence type="ECO:0000313" key="9">
    <source>
        <dbReference type="Proteomes" id="UP000011185"/>
    </source>
</evidence>
<keyword evidence="1 6" id="KW-0436">Ligase</keyword>
<keyword evidence="6" id="KW-0648">Protein biosynthesis</keyword>
<dbReference type="STRING" id="72359.L7JXJ3"/>
<sequence length="209" mass="23798">VIKKFNNKVFSYTPCLSTPKMEHESFDIEDIKNDLIEYLVDKTSLTRDMALLATEVSKSFDKSDFTIQLAKVLHSKNNNMVNIDAEIDLQTDDFLTEVSKSKLCYNVKINKAKYCERIYNAIMSSDVYDAENVAHKAFYYGSKDVGKGNTIAIDFSSPNIAKKFHAGHLRTTILGNFLSNLYKYLNFQSCTDKSPGRLGETVWPSRCRI</sequence>
<feature type="domain" description="Arginyl-tRNA synthetase catalytic core" evidence="7">
    <location>
        <begin position="142"/>
        <end position="188"/>
    </location>
</feature>
<dbReference type="OrthoDB" id="68056at2759"/>